<dbReference type="InterPro" id="IPR027017">
    <property type="entry name" value="P60_peptidase_YkfC"/>
</dbReference>
<dbReference type="Pfam" id="PF00877">
    <property type="entry name" value="NLPC_P60"/>
    <property type="match status" value="1"/>
</dbReference>
<dbReference type="Proteomes" id="UP000594749">
    <property type="component" value="Chromosome"/>
</dbReference>
<protein>
    <submittedName>
        <fullName evidence="10">SH3 domain-containing protein</fullName>
    </submittedName>
</protein>
<dbReference type="Gene3D" id="3.90.1720.10">
    <property type="entry name" value="endopeptidase domain like (from Nostoc punctiforme)"/>
    <property type="match status" value="1"/>
</dbReference>
<dbReference type="OrthoDB" id="9799970at2"/>
<feature type="signal peptide" evidence="5">
    <location>
        <begin position="1"/>
        <end position="18"/>
    </location>
</feature>
<keyword evidence="3" id="KW-0378">Hydrolase</keyword>
<evidence type="ECO:0000256" key="3">
    <source>
        <dbReference type="ARBA" id="ARBA00022801"/>
    </source>
</evidence>
<dbReference type="GO" id="GO:0006508">
    <property type="term" value="P:proteolysis"/>
    <property type="evidence" value="ECO:0007669"/>
    <property type="project" value="UniProtKB-KW"/>
</dbReference>
<dbReference type="Pfam" id="PF12914">
    <property type="entry name" value="SH3_7"/>
    <property type="match status" value="1"/>
</dbReference>
<sequence>MKKYILLPLMAIFLVSCANKNALLPNYQVSSKYELLKFDLPQNVKFLPNIEKQTTVSGANFKDRYFRVWSFTKPTASKNEAFWGLNSYKNSSRRTYISPSRRAYSDAHFKKIEQNANVKDFGKISSSAVTVKNTFLRNTPSHEPIFYSFNDPGEGYPFDYLANSTLGINYPLYVSHFSKDGDFAFVQNDAVWGWVDARDIRFVSESEKNMMKNSNFITILTDRTPIYDMSGNFLFYGRVGTILMSDNSDSNFYYGKVFTSKGLQNYRIKKSSSTTWPAAISSENLKQAIDSILGEPYGWGGFSYYRDCSLFTKDFLAAFGYWLPRNSKAQAKMQTIINLEGLTNAQKLDLIKAKGEPYLSILYMPGHVMLYTGVVNGEVSVTHNAWGLKTKNGSRALFGQTAITTLEIGKNNPNIANDRLLLSRITSMSVLK</sequence>
<name>A0A7M1LE02_9BACT</name>
<dbReference type="InterPro" id="IPR039439">
    <property type="entry name" value="SH3b1_dom"/>
</dbReference>
<reference evidence="10 11" key="1">
    <citation type="submission" date="2020-10" db="EMBL/GenBank/DDBJ databases">
        <title>Campylobacter and Helicobacter PacBio genomes.</title>
        <authorList>
            <person name="Lane C."/>
        </authorList>
    </citation>
    <scope>NUCLEOTIDE SEQUENCE [LARGE SCALE GENOMIC DNA]</scope>
    <source>
        <strain evidence="10 11">2016D-0077</strain>
    </source>
</reference>
<feature type="domain" description="SH3b1" evidence="8">
    <location>
        <begin position="144"/>
        <end position="195"/>
    </location>
</feature>
<evidence type="ECO:0000256" key="1">
    <source>
        <dbReference type="ARBA" id="ARBA00007074"/>
    </source>
</evidence>
<dbReference type="PROSITE" id="PS51257">
    <property type="entry name" value="PROKAR_LIPOPROTEIN"/>
    <property type="match status" value="1"/>
</dbReference>
<accession>A0A7M1LE02</accession>
<feature type="chain" id="PRO_5029701616" evidence="5">
    <location>
        <begin position="19"/>
        <end position="432"/>
    </location>
</feature>
<keyword evidence="5" id="KW-0732">Signal</keyword>
<dbReference type="Pfam" id="PF12913">
    <property type="entry name" value="SH3_6"/>
    <property type="match status" value="1"/>
</dbReference>
<dbReference type="EMBL" id="CP063078">
    <property type="protein sequence ID" value="QOQ86812.1"/>
    <property type="molecule type" value="Genomic_DNA"/>
</dbReference>
<comment type="similarity">
    <text evidence="1">Belongs to the peptidase C40 family.</text>
</comment>
<dbReference type="RefSeq" id="WP_025803937.1">
    <property type="nucleotide sequence ID" value="NZ_CP053842.1"/>
</dbReference>
<keyword evidence="4" id="KW-0788">Thiol protease</keyword>
<evidence type="ECO:0000259" key="7">
    <source>
        <dbReference type="Pfam" id="PF12912"/>
    </source>
</evidence>
<evidence type="ECO:0000313" key="11">
    <source>
        <dbReference type="Proteomes" id="UP000594749"/>
    </source>
</evidence>
<evidence type="ECO:0000256" key="5">
    <source>
        <dbReference type="SAM" id="SignalP"/>
    </source>
</evidence>
<keyword evidence="2" id="KW-0645">Protease</keyword>
<keyword evidence="11" id="KW-1185">Reference proteome</keyword>
<evidence type="ECO:0000256" key="4">
    <source>
        <dbReference type="ARBA" id="ARBA00022807"/>
    </source>
</evidence>
<dbReference type="InterPro" id="IPR038765">
    <property type="entry name" value="Papain-like_cys_pep_sf"/>
</dbReference>
<dbReference type="PIRSF" id="PIRSF019015">
    <property type="entry name" value="P60_peptidase_YkfC"/>
    <property type="match status" value="1"/>
</dbReference>
<organism evidence="10 11">
    <name type="scientific">Campylobacter corcagiensis</name>
    <dbReference type="NCBI Taxonomy" id="1448857"/>
    <lineage>
        <taxon>Bacteria</taxon>
        <taxon>Pseudomonadati</taxon>
        <taxon>Campylobacterota</taxon>
        <taxon>Epsilonproteobacteria</taxon>
        <taxon>Campylobacterales</taxon>
        <taxon>Campylobacteraceae</taxon>
        <taxon>Campylobacter</taxon>
    </lineage>
</organism>
<dbReference type="AlphaFoldDB" id="A0A7M1LE02"/>
<dbReference type="InterPro" id="IPR000064">
    <property type="entry name" value="NLP_P60_dom"/>
</dbReference>
<dbReference type="GO" id="GO:0008234">
    <property type="term" value="F:cysteine-type peptidase activity"/>
    <property type="evidence" value="ECO:0007669"/>
    <property type="project" value="UniProtKB-KW"/>
</dbReference>
<evidence type="ECO:0000259" key="9">
    <source>
        <dbReference type="Pfam" id="PF12914"/>
    </source>
</evidence>
<dbReference type="InterPro" id="IPR025606">
    <property type="entry name" value="NLPC/P60_N_dom"/>
</dbReference>
<dbReference type="InterPro" id="IPR026864">
    <property type="entry name" value="SH3b2-type_SH3"/>
</dbReference>
<evidence type="ECO:0000256" key="2">
    <source>
        <dbReference type="ARBA" id="ARBA00022670"/>
    </source>
</evidence>
<dbReference type="Pfam" id="PF12912">
    <property type="entry name" value="N_NLPC_P60"/>
    <property type="match status" value="1"/>
</dbReference>
<gene>
    <name evidence="10" type="ORF">IMC76_06230</name>
</gene>
<feature type="domain" description="NLPC/P60 N-terminal" evidence="7">
    <location>
        <begin position="9"/>
        <end position="121"/>
    </location>
</feature>
<evidence type="ECO:0000313" key="10">
    <source>
        <dbReference type="EMBL" id="QOQ86812.1"/>
    </source>
</evidence>
<feature type="domain" description="SH3b2-type SH3" evidence="9">
    <location>
        <begin position="211"/>
        <end position="243"/>
    </location>
</feature>
<proteinExistence type="inferred from homology"/>
<dbReference type="SUPFAM" id="SSF54001">
    <property type="entry name" value="Cysteine proteinases"/>
    <property type="match status" value="1"/>
</dbReference>
<feature type="domain" description="NlpC/P60" evidence="6">
    <location>
        <begin position="294"/>
        <end position="373"/>
    </location>
</feature>
<evidence type="ECO:0000259" key="8">
    <source>
        <dbReference type="Pfam" id="PF12913"/>
    </source>
</evidence>
<evidence type="ECO:0000259" key="6">
    <source>
        <dbReference type="Pfam" id="PF00877"/>
    </source>
</evidence>